<proteinExistence type="predicted"/>
<organism evidence="1 2">
    <name type="scientific">Glossina palpalis gambiensis</name>
    <dbReference type="NCBI Taxonomy" id="67801"/>
    <lineage>
        <taxon>Eukaryota</taxon>
        <taxon>Metazoa</taxon>
        <taxon>Ecdysozoa</taxon>
        <taxon>Arthropoda</taxon>
        <taxon>Hexapoda</taxon>
        <taxon>Insecta</taxon>
        <taxon>Pterygota</taxon>
        <taxon>Neoptera</taxon>
        <taxon>Endopterygota</taxon>
        <taxon>Diptera</taxon>
        <taxon>Brachycera</taxon>
        <taxon>Muscomorpha</taxon>
        <taxon>Hippoboscoidea</taxon>
        <taxon>Glossinidae</taxon>
        <taxon>Glossina</taxon>
    </lineage>
</organism>
<dbReference type="AlphaFoldDB" id="A0A1B0AY44"/>
<dbReference type="VEuPathDB" id="VectorBase:GPPI012600"/>
<evidence type="ECO:0000313" key="1">
    <source>
        <dbReference type="EnsemblMetazoa" id="GPPI012600-PA"/>
    </source>
</evidence>
<keyword evidence="2" id="KW-1185">Reference proteome</keyword>
<dbReference type="Proteomes" id="UP000092460">
    <property type="component" value="Unassembled WGS sequence"/>
</dbReference>
<reference evidence="1" key="2">
    <citation type="submission" date="2020-05" db="UniProtKB">
        <authorList>
            <consortium name="EnsemblMetazoa"/>
        </authorList>
    </citation>
    <scope>IDENTIFICATION</scope>
    <source>
        <strain evidence="1">IAEA</strain>
    </source>
</reference>
<dbReference type="EMBL" id="JXJN01005543">
    <property type="status" value="NOT_ANNOTATED_CDS"/>
    <property type="molecule type" value="Genomic_DNA"/>
</dbReference>
<sequence length="173" mass="19611">LYINTEVISKFFSHYPWTFSFRIIYSTRCYKQGLRTHCVAYTVSISLNLKYQVFVINRASELSYTIMVCISKQSISHFNDLQYTACKCFLRAISDIKVAFCNCFCCYCCVVVIAAIINHTLCISVICSTAYSGILNANRILSFAVKWQLCHSSSLLSPMESALMCDNSISISE</sequence>
<evidence type="ECO:0000313" key="2">
    <source>
        <dbReference type="Proteomes" id="UP000092460"/>
    </source>
</evidence>
<accession>A0A1B0AY44</accession>
<protein>
    <submittedName>
        <fullName evidence="1">Uncharacterized protein</fullName>
    </submittedName>
</protein>
<name>A0A1B0AY44_9MUSC</name>
<reference evidence="2" key="1">
    <citation type="submission" date="2015-01" db="EMBL/GenBank/DDBJ databases">
        <authorList>
            <person name="Aksoy S."/>
            <person name="Warren W."/>
            <person name="Wilson R.K."/>
        </authorList>
    </citation>
    <scope>NUCLEOTIDE SEQUENCE [LARGE SCALE GENOMIC DNA]</scope>
    <source>
        <strain evidence="2">IAEA</strain>
    </source>
</reference>
<dbReference type="EnsemblMetazoa" id="GPPI012600-RA">
    <property type="protein sequence ID" value="GPPI012600-PA"/>
    <property type="gene ID" value="GPPI012600"/>
</dbReference>